<dbReference type="EMBL" id="LR633967">
    <property type="protein sequence ID" value="VUX55985.1"/>
    <property type="molecule type" value="Genomic_DNA"/>
</dbReference>
<dbReference type="HAMAP" id="MF_00527">
    <property type="entry name" value="3MGH"/>
    <property type="match status" value="1"/>
</dbReference>
<reference evidence="6" key="1">
    <citation type="submission" date="2019-07" db="EMBL/GenBank/DDBJ databases">
        <authorList>
            <person name="Weber M."/>
            <person name="Kostadinov I."/>
            <person name="Kostadinov D I."/>
        </authorList>
    </citation>
    <scope>NUCLEOTIDE SEQUENCE</scope>
    <source>
        <strain evidence="6">Gfbio:sag-sample-m06:053724c1-46a9-4a36-b237-ea2bf867836b</strain>
    </source>
</reference>
<dbReference type="CDD" id="cd00540">
    <property type="entry name" value="AAG"/>
    <property type="match status" value="1"/>
</dbReference>
<dbReference type="Gene3D" id="3.10.300.10">
    <property type="entry name" value="Methylpurine-DNA glycosylase (MPG)"/>
    <property type="match status" value="1"/>
</dbReference>
<comment type="similarity">
    <text evidence="1 5">Belongs to the DNA glycosylase MPG family.</text>
</comment>
<dbReference type="SUPFAM" id="SSF50486">
    <property type="entry name" value="FMT C-terminal domain-like"/>
    <property type="match status" value="1"/>
</dbReference>
<dbReference type="GO" id="GO:0006284">
    <property type="term" value="P:base-excision repair"/>
    <property type="evidence" value="ECO:0007669"/>
    <property type="project" value="InterPro"/>
</dbReference>
<dbReference type="Pfam" id="PF02245">
    <property type="entry name" value="Pur_DNA_glyco"/>
    <property type="match status" value="1"/>
</dbReference>
<evidence type="ECO:0000256" key="5">
    <source>
        <dbReference type="HAMAP-Rule" id="MF_00527"/>
    </source>
</evidence>
<dbReference type="EC" id="3.2.2.-" evidence="5"/>
<dbReference type="PANTHER" id="PTHR10429:SF0">
    <property type="entry name" value="DNA-3-METHYLADENINE GLYCOSYLASE"/>
    <property type="match status" value="1"/>
</dbReference>
<dbReference type="InterPro" id="IPR003180">
    <property type="entry name" value="MPG"/>
</dbReference>
<keyword evidence="3 5" id="KW-0378">Hydrolase</keyword>
<dbReference type="AlphaFoldDB" id="A0A7D9D2H1"/>
<organism evidence="6">
    <name type="scientific">uncultured Woeseiaceae bacterium</name>
    <dbReference type="NCBI Taxonomy" id="1983305"/>
    <lineage>
        <taxon>Bacteria</taxon>
        <taxon>Pseudomonadati</taxon>
        <taxon>Pseudomonadota</taxon>
        <taxon>Gammaproteobacteria</taxon>
        <taxon>Woeseiales</taxon>
        <taxon>Woeseiaceae</taxon>
        <taxon>environmental samples</taxon>
    </lineage>
</organism>
<dbReference type="InterPro" id="IPR036995">
    <property type="entry name" value="MPG_sf"/>
</dbReference>
<protein>
    <recommendedName>
        <fullName evidence="5">Putative 3-methyladenine DNA glycosylase</fullName>
        <ecNumber evidence="5">3.2.2.-</ecNumber>
    </recommendedName>
</protein>
<dbReference type="InterPro" id="IPR011034">
    <property type="entry name" value="Formyl_transferase-like_C_sf"/>
</dbReference>
<keyword evidence="6" id="KW-0326">Glycosidase</keyword>
<accession>A0A7D9D2H1</accession>
<proteinExistence type="inferred from homology"/>
<keyword evidence="4 5" id="KW-0234">DNA repair</keyword>
<dbReference type="FunFam" id="3.10.300.10:FF:000001">
    <property type="entry name" value="Putative 3-methyladenine DNA glycosylase"/>
    <property type="match status" value="1"/>
</dbReference>
<evidence type="ECO:0000313" key="6">
    <source>
        <dbReference type="EMBL" id="VUX55985.1"/>
    </source>
</evidence>
<evidence type="ECO:0000256" key="3">
    <source>
        <dbReference type="ARBA" id="ARBA00022801"/>
    </source>
</evidence>
<dbReference type="NCBIfam" id="TIGR00567">
    <property type="entry name" value="3mg"/>
    <property type="match status" value="1"/>
</dbReference>
<keyword evidence="2 5" id="KW-0227">DNA damage</keyword>
<evidence type="ECO:0000256" key="4">
    <source>
        <dbReference type="ARBA" id="ARBA00023204"/>
    </source>
</evidence>
<dbReference type="GO" id="GO:0003677">
    <property type="term" value="F:DNA binding"/>
    <property type="evidence" value="ECO:0007669"/>
    <property type="project" value="InterPro"/>
</dbReference>
<evidence type="ECO:0000256" key="1">
    <source>
        <dbReference type="ARBA" id="ARBA00009232"/>
    </source>
</evidence>
<dbReference type="PANTHER" id="PTHR10429">
    <property type="entry name" value="DNA-3-METHYLADENINE GLYCOSYLASE"/>
    <property type="match status" value="1"/>
</dbReference>
<name>A0A7D9D2H1_9GAMM</name>
<evidence type="ECO:0000256" key="2">
    <source>
        <dbReference type="ARBA" id="ARBA00022763"/>
    </source>
</evidence>
<sequence>MRLSASFYAKDDVVAVARDLLGKVLCTRLNGQLTKAIIVETEAYAGVTDKASHAYGGRRTKRTEPIYGQGGTAYVYLCYGLHHLFNVVTNQAETPHAVLIRAGIPVTGIGRMLKRRNKEKVDKALLAGPGSLAKALGITTDHTGLSLMNGQIWIEDHGTDVADDAVTIGPRVGVDYAGEDALRPYRFRLSKLQAESLV</sequence>
<dbReference type="GO" id="GO:0003905">
    <property type="term" value="F:alkylbase DNA N-glycosylase activity"/>
    <property type="evidence" value="ECO:0007669"/>
    <property type="project" value="InterPro"/>
</dbReference>
<gene>
    <name evidence="6" type="ORF">JTBM06_V1_200017</name>
</gene>